<dbReference type="Proteomes" id="UP001165381">
    <property type="component" value="Unassembled WGS sequence"/>
</dbReference>
<evidence type="ECO:0000313" key="1">
    <source>
        <dbReference type="EMBL" id="MCL6295474.1"/>
    </source>
</evidence>
<protein>
    <submittedName>
        <fullName evidence="1">Uncharacterized protein</fullName>
    </submittedName>
</protein>
<comment type="caution">
    <text evidence="1">The sequence shown here is derived from an EMBL/GenBank/DDBJ whole genome shotgun (WGS) entry which is preliminary data.</text>
</comment>
<keyword evidence="2" id="KW-1185">Reference proteome</keyword>
<evidence type="ECO:0000313" key="2">
    <source>
        <dbReference type="Proteomes" id="UP001165381"/>
    </source>
</evidence>
<gene>
    <name evidence="1" type="ORF">M3P09_10750</name>
</gene>
<sequence length="182" mass="20580">MNIFKEIASKHDGYYNEEGEKLISGPEGKLFFDAKETIIDVNGSLITIYSTGAGGAVRTADPIRIILFLKKDSRTELTIFPKSKLKKLVEFFIPGKSLKIPRKIRSQFSFDGNQKLINELTSDRLFIENILNEEVYIVINKKTSQNILLTPAYGVSSLEQFDKFVEILKSIETKIEAIGNNK</sequence>
<name>A0ABT0QGT0_9FLAO</name>
<organism evidence="1 2">
    <name type="scientific">Jejuia spongiicola</name>
    <dbReference type="NCBI Taxonomy" id="2942207"/>
    <lineage>
        <taxon>Bacteria</taxon>
        <taxon>Pseudomonadati</taxon>
        <taxon>Bacteroidota</taxon>
        <taxon>Flavobacteriia</taxon>
        <taxon>Flavobacteriales</taxon>
        <taxon>Flavobacteriaceae</taxon>
        <taxon>Jejuia</taxon>
    </lineage>
</organism>
<reference evidence="1" key="1">
    <citation type="submission" date="2022-05" db="EMBL/GenBank/DDBJ databases">
        <authorList>
            <person name="Park J.-S."/>
        </authorList>
    </citation>
    <scope>NUCLEOTIDE SEQUENCE</scope>
    <source>
        <strain evidence="1">2012CJ34-3</strain>
    </source>
</reference>
<dbReference type="RefSeq" id="WP_249973125.1">
    <property type="nucleotide sequence ID" value="NZ_JAMFLZ010000004.1"/>
</dbReference>
<accession>A0ABT0QGT0</accession>
<dbReference type="EMBL" id="JAMFLZ010000004">
    <property type="protein sequence ID" value="MCL6295474.1"/>
    <property type="molecule type" value="Genomic_DNA"/>
</dbReference>
<proteinExistence type="predicted"/>